<gene>
    <name evidence="1" type="ORF">SAMN05443667_102237</name>
</gene>
<reference evidence="2" key="1">
    <citation type="submission" date="2016-10" db="EMBL/GenBank/DDBJ databases">
        <authorList>
            <person name="Varghese N."/>
            <person name="Submissions S."/>
        </authorList>
    </citation>
    <scope>NUCLEOTIDE SEQUENCE [LARGE SCALE GENOMIC DNA]</scope>
    <source>
        <strain evidence="2">DSM 22376</strain>
    </source>
</reference>
<dbReference type="EMBL" id="FNRD01000002">
    <property type="protein sequence ID" value="SEA18043.1"/>
    <property type="molecule type" value="Genomic_DNA"/>
</dbReference>
<name>A0A1H3Z2G1_9FLAO</name>
<sequence length="134" mass="15276">MSYEPIFAQFWESVKQSIQNGTYAKLTLAKTIGDTELKNIYVRPVLLEDDVFSLSLSAKYKTEEIESFHTIDEAFIVLAPYMNNPFLTALLFTTENDITFKLNKKRVGSIIEQPPTFKNASDVIIEMKEKGISI</sequence>
<dbReference type="AlphaFoldDB" id="A0A1H3Z2G1"/>
<dbReference type="RefSeq" id="WP_091085454.1">
    <property type="nucleotide sequence ID" value="NZ_FNRD01000002.1"/>
</dbReference>
<dbReference type="OrthoDB" id="5502211at2"/>
<keyword evidence="2" id="KW-1185">Reference proteome</keyword>
<evidence type="ECO:0000313" key="2">
    <source>
        <dbReference type="Proteomes" id="UP000198951"/>
    </source>
</evidence>
<organism evidence="1 2">
    <name type="scientific">Flavobacterium gillisiae</name>
    <dbReference type="NCBI Taxonomy" id="150146"/>
    <lineage>
        <taxon>Bacteria</taxon>
        <taxon>Pseudomonadati</taxon>
        <taxon>Bacteroidota</taxon>
        <taxon>Flavobacteriia</taxon>
        <taxon>Flavobacteriales</taxon>
        <taxon>Flavobacteriaceae</taxon>
        <taxon>Flavobacterium</taxon>
    </lineage>
</organism>
<protein>
    <submittedName>
        <fullName evidence="1">Uncharacterized protein</fullName>
    </submittedName>
</protein>
<evidence type="ECO:0000313" key="1">
    <source>
        <dbReference type="EMBL" id="SEA18043.1"/>
    </source>
</evidence>
<proteinExistence type="predicted"/>
<dbReference type="Proteomes" id="UP000198951">
    <property type="component" value="Unassembled WGS sequence"/>
</dbReference>
<accession>A0A1H3Z2G1</accession>
<dbReference type="STRING" id="150146.SAMN05443667_102237"/>